<evidence type="ECO:0000256" key="5">
    <source>
        <dbReference type="ARBA" id="ARBA00022833"/>
    </source>
</evidence>
<dbReference type="AlphaFoldDB" id="T0ZY46"/>
<keyword evidence="2" id="KW-0645">Protease</keyword>
<evidence type="ECO:0000259" key="8">
    <source>
        <dbReference type="Pfam" id="PF01435"/>
    </source>
</evidence>
<keyword evidence="7" id="KW-0812">Transmembrane</keyword>
<evidence type="ECO:0000256" key="7">
    <source>
        <dbReference type="SAM" id="Phobius"/>
    </source>
</evidence>
<dbReference type="GO" id="GO:0046872">
    <property type="term" value="F:metal ion binding"/>
    <property type="evidence" value="ECO:0007669"/>
    <property type="project" value="UniProtKB-KW"/>
</dbReference>
<comment type="cofactor">
    <cofactor evidence="1">
        <name>Zn(2+)</name>
        <dbReference type="ChEBI" id="CHEBI:29105"/>
    </cofactor>
</comment>
<dbReference type="Pfam" id="PF01435">
    <property type="entry name" value="Peptidase_M48"/>
    <property type="match status" value="1"/>
</dbReference>
<feature type="domain" description="Peptidase M48" evidence="8">
    <location>
        <begin position="123"/>
        <end position="212"/>
    </location>
</feature>
<dbReference type="PANTHER" id="PTHR34978">
    <property type="entry name" value="POSSIBLE SENSOR-TRANSDUCER PROTEIN BLAR"/>
    <property type="match status" value="1"/>
</dbReference>
<evidence type="ECO:0000256" key="2">
    <source>
        <dbReference type="ARBA" id="ARBA00022670"/>
    </source>
</evidence>
<evidence type="ECO:0000256" key="6">
    <source>
        <dbReference type="ARBA" id="ARBA00023049"/>
    </source>
</evidence>
<comment type="caution">
    <text evidence="9">The sequence shown here is derived from an EMBL/GenBank/DDBJ whole genome shotgun (WGS) entry which is preliminary data.</text>
</comment>
<protein>
    <recommendedName>
        <fullName evidence="8">Peptidase M48 domain-containing protein</fullName>
    </recommendedName>
</protein>
<dbReference type="CDD" id="cd07326">
    <property type="entry name" value="M56_BlaR1_MecR1_like"/>
    <property type="match status" value="1"/>
</dbReference>
<accession>T0ZY46</accession>
<evidence type="ECO:0000256" key="4">
    <source>
        <dbReference type="ARBA" id="ARBA00022801"/>
    </source>
</evidence>
<reference evidence="9" key="1">
    <citation type="submission" date="2013-08" db="EMBL/GenBank/DDBJ databases">
        <authorList>
            <person name="Mendez C."/>
            <person name="Richter M."/>
            <person name="Ferrer M."/>
            <person name="Sanchez J."/>
        </authorList>
    </citation>
    <scope>NUCLEOTIDE SEQUENCE</scope>
</reference>
<reference evidence="9" key="2">
    <citation type="journal article" date="2014" name="ISME J.">
        <title>Microbial stratification in low pH oxic and suboxic macroscopic growths along an acid mine drainage.</title>
        <authorList>
            <person name="Mendez-Garcia C."/>
            <person name="Mesa V."/>
            <person name="Sprenger R.R."/>
            <person name="Richter M."/>
            <person name="Diez M.S."/>
            <person name="Solano J."/>
            <person name="Bargiela R."/>
            <person name="Golyshina O.V."/>
            <person name="Manteca A."/>
            <person name="Ramos J.L."/>
            <person name="Gallego J.R."/>
            <person name="Llorente I."/>
            <person name="Martins Dos Santos V.A."/>
            <person name="Jensen O.N."/>
            <person name="Pelaez A.I."/>
            <person name="Sanchez J."/>
            <person name="Ferrer M."/>
        </authorList>
    </citation>
    <scope>NUCLEOTIDE SEQUENCE</scope>
</reference>
<keyword evidence="3" id="KW-0479">Metal-binding</keyword>
<dbReference type="GO" id="GO:0004222">
    <property type="term" value="F:metalloendopeptidase activity"/>
    <property type="evidence" value="ECO:0007669"/>
    <property type="project" value="InterPro"/>
</dbReference>
<evidence type="ECO:0000256" key="3">
    <source>
        <dbReference type="ARBA" id="ARBA00022723"/>
    </source>
</evidence>
<dbReference type="GO" id="GO:0006508">
    <property type="term" value="P:proteolysis"/>
    <property type="evidence" value="ECO:0007669"/>
    <property type="project" value="UniProtKB-KW"/>
</dbReference>
<organism evidence="9">
    <name type="scientific">mine drainage metagenome</name>
    <dbReference type="NCBI Taxonomy" id="410659"/>
    <lineage>
        <taxon>unclassified sequences</taxon>
        <taxon>metagenomes</taxon>
        <taxon>ecological metagenomes</taxon>
    </lineage>
</organism>
<feature type="non-terminal residue" evidence="9">
    <location>
        <position position="1"/>
    </location>
</feature>
<name>T0ZY46_9ZZZZ</name>
<keyword evidence="7" id="KW-0472">Membrane</keyword>
<dbReference type="PANTHER" id="PTHR34978:SF3">
    <property type="entry name" value="SLR0241 PROTEIN"/>
    <property type="match status" value="1"/>
</dbReference>
<keyword evidence="4" id="KW-0378">Hydrolase</keyword>
<keyword evidence="5" id="KW-0862">Zinc</keyword>
<dbReference type="InterPro" id="IPR052173">
    <property type="entry name" value="Beta-lactam_resp_regulator"/>
</dbReference>
<sequence length="261" mass="28351">ATFLALWAVLVTTALAWVVVEGGWGGAAGLVRSPFMLFQPQFASVWALGAAGAFVVFALAFLINQLVGRGWLSILQPTVIAWPERLPSPGKSIALLGFPDARVDAFSFTLIEFGGPRLVRRREVILLSSGLRATLTPEELESVIAHELGHVRDLDGRYLTFFRTFARLMRWDPVLGRVASALTRREEYRADDEAVEMTHNPRALARALFKASTNGGGELGIRAVGFLGLGGERGRAEAWRRIRRLVARAESDAPAGDADGG</sequence>
<gene>
    <name evidence="9" type="ORF">B1B_10408</name>
</gene>
<evidence type="ECO:0000313" key="9">
    <source>
        <dbReference type="EMBL" id="EQD53141.1"/>
    </source>
</evidence>
<dbReference type="InterPro" id="IPR001915">
    <property type="entry name" value="Peptidase_M48"/>
</dbReference>
<keyword evidence="6" id="KW-0482">Metalloprotease</keyword>
<proteinExistence type="predicted"/>
<keyword evidence="7" id="KW-1133">Transmembrane helix</keyword>
<feature type="transmembrane region" description="Helical" evidence="7">
    <location>
        <begin position="40"/>
        <end position="63"/>
    </location>
</feature>
<dbReference type="EMBL" id="AUZY01006812">
    <property type="protein sequence ID" value="EQD53141.1"/>
    <property type="molecule type" value="Genomic_DNA"/>
</dbReference>
<evidence type="ECO:0000256" key="1">
    <source>
        <dbReference type="ARBA" id="ARBA00001947"/>
    </source>
</evidence>
<dbReference type="Gene3D" id="3.30.2010.10">
    <property type="entry name" value="Metalloproteases ('zincins'), catalytic domain"/>
    <property type="match status" value="1"/>
</dbReference>